<accession>A0A1H1P737</accession>
<evidence type="ECO:0000313" key="1">
    <source>
        <dbReference type="EMBL" id="SDS07051.1"/>
    </source>
</evidence>
<organism evidence="1 2">
    <name type="scientific">Friedmanniella luteola</name>
    <dbReference type="NCBI Taxonomy" id="546871"/>
    <lineage>
        <taxon>Bacteria</taxon>
        <taxon>Bacillati</taxon>
        <taxon>Actinomycetota</taxon>
        <taxon>Actinomycetes</taxon>
        <taxon>Propionibacteriales</taxon>
        <taxon>Nocardioidaceae</taxon>
        <taxon>Friedmanniella</taxon>
    </lineage>
</organism>
<proteinExistence type="predicted"/>
<sequence length="118" mass="12721">MRDDVLREALVRLYTADYGAHCPLTSAAAVLPGCGSELRARCRAELQARLRADADGLRVWLAQTARELFLSEPALRRGLGLEDAADFWGWFDRALWAVPGSGDGPGVQRPPVGAATTS</sequence>
<dbReference type="AlphaFoldDB" id="A0A1H1P737"/>
<keyword evidence="2" id="KW-1185">Reference proteome</keyword>
<evidence type="ECO:0000313" key="2">
    <source>
        <dbReference type="Proteomes" id="UP000199092"/>
    </source>
</evidence>
<dbReference type="Proteomes" id="UP000199092">
    <property type="component" value="Chromosome I"/>
</dbReference>
<reference evidence="1 2" key="1">
    <citation type="submission" date="2016-10" db="EMBL/GenBank/DDBJ databases">
        <authorList>
            <person name="de Groot N.N."/>
        </authorList>
    </citation>
    <scope>NUCLEOTIDE SEQUENCE [LARGE SCALE GENOMIC DNA]</scope>
    <source>
        <strain evidence="1 2">DSM 21741</strain>
    </source>
</reference>
<dbReference type="EMBL" id="LT629749">
    <property type="protein sequence ID" value="SDS07051.1"/>
    <property type="molecule type" value="Genomic_DNA"/>
</dbReference>
<dbReference type="OrthoDB" id="6725302at2"/>
<gene>
    <name evidence="1" type="ORF">SAMN04488543_1010</name>
</gene>
<name>A0A1H1P737_9ACTN</name>
<protein>
    <submittedName>
        <fullName evidence="1">Uncharacterized protein</fullName>
    </submittedName>
</protein>
<dbReference type="RefSeq" id="WP_091410737.1">
    <property type="nucleotide sequence ID" value="NZ_LT629749.1"/>
</dbReference>
<dbReference type="STRING" id="546871.SAMN04488543_1010"/>